<proteinExistence type="predicted"/>
<reference evidence="2" key="1">
    <citation type="submission" date="2022-11" db="UniProtKB">
        <authorList>
            <consortium name="WormBaseParasite"/>
        </authorList>
    </citation>
    <scope>IDENTIFICATION</scope>
</reference>
<dbReference type="WBParaSite" id="ES5_v2.g10083.t1">
    <property type="protein sequence ID" value="ES5_v2.g10083.t1"/>
    <property type="gene ID" value="ES5_v2.g10083"/>
</dbReference>
<protein>
    <submittedName>
        <fullName evidence="2">Uncharacterized protein</fullName>
    </submittedName>
</protein>
<organism evidence="1 2">
    <name type="scientific">Panagrolaimus sp. ES5</name>
    <dbReference type="NCBI Taxonomy" id="591445"/>
    <lineage>
        <taxon>Eukaryota</taxon>
        <taxon>Metazoa</taxon>
        <taxon>Ecdysozoa</taxon>
        <taxon>Nematoda</taxon>
        <taxon>Chromadorea</taxon>
        <taxon>Rhabditida</taxon>
        <taxon>Tylenchina</taxon>
        <taxon>Panagrolaimomorpha</taxon>
        <taxon>Panagrolaimoidea</taxon>
        <taxon>Panagrolaimidae</taxon>
        <taxon>Panagrolaimus</taxon>
    </lineage>
</organism>
<evidence type="ECO:0000313" key="2">
    <source>
        <dbReference type="WBParaSite" id="ES5_v2.g10083.t1"/>
    </source>
</evidence>
<accession>A0AC34EZL5</accession>
<name>A0AC34EZL5_9BILA</name>
<dbReference type="Proteomes" id="UP000887579">
    <property type="component" value="Unplaced"/>
</dbReference>
<sequence length="96" mass="10398">MTPSFNECPIITINYNLFVRVHTDAVLSSGPEVNIPITIGTVPLRINNSNPAADVLANANFTKITIEHKVGEIQDKEGPPAGYQAQVPYYANLTTS</sequence>
<evidence type="ECO:0000313" key="1">
    <source>
        <dbReference type="Proteomes" id="UP000887579"/>
    </source>
</evidence>